<sequence length="589" mass="67948">MKAFDLPISFLSNKSKLQEHLIKDLELRPPLLDEDELADEEVEDNECEKDGKSLCTYNHLFNTSTVYSHKIIPLWSNYYTSDPEYIKDTQKLLKGTVPESCSNVVNVEDILYDIRAETGFYSKYNYLDNSWAISKMLNNQPLFLQVLCMYNITSPIFSLVLPIFFLILPFFIIKIQGYSITLSKYIEVLTVVCKRHQLGKLFALGDASWKQRIYILISIGFYIFQTYQNVISCTTFYNHSKIIHKHLLETKTFISSSIDSMNSLEKSCSRLNSYKGFIDNMKSHKTTLETFQKSLVQINDKDFVLKRTFSMGHIMQCFNKLYNDKTIIESIDYTLYLQAYFENLKDIQGHIKDKKMTFCSVSNKSSKFKNAYFPSSHKNIVKNSYKLDKNILITGPNAAGKTTMLKTTLLNLLISQQIGCGFYSSAKICPYDVIHSYLNIPDTSGRDSLFQAEARRCVNILTDVQTTDEDPSSKKALRHFCVFDELYSGTNPYEAIGAAIAFLKYLKKYKNMSFMITTHFLEVCKRLDNHKDILNCNMNVNVANNDFTYTYKMEKGISKIKGAVKVLKDLDYPEEIINETKEIIETLNI</sequence>
<dbReference type="PANTHER" id="PTHR11361">
    <property type="entry name" value="DNA MISMATCH REPAIR PROTEIN MUTS FAMILY MEMBER"/>
    <property type="match status" value="1"/>
</dbReference>
<dbReference type="InterPro" id="IPR027417">
    <property type="entry name" value="P-loop_NTPase"/>
</dbReference>
<evidence type="ECO:0000259" key="5">
    <source>
        <dbReference type="SMART" id="SM00534"/>
    </source>
</evidence>
<dbReference type="AlphaFoldDB" id="A0A6C0BZK3"/>
<keyword evidence="4" id="KW-1133">Transmembrane helix</keyword>
<dbReference type="GO" id="GO:0030983">
    <property type="term" value="F:mismatched DNA binding"/>
    <property type="evidence" value="ECO:0007669"/>
    <property type="project" value="InterPro"/>
</dbReference>
<dbReference type="InterPro" id="IPR045076">
    <property type="entry name" value="MutS"/>
</dbReference>
<organism evidence="6">
    <name type="scientific">viral metagenome</name>
    <dbReference type="NCBI Taxonomy" id="1070528"/>
    <lineage>
        <taxon>unclassified sequences</taxon>
        <taxon>metagenomes</taxon>
        <taxon>organismal metagenomes</taxon>
    </lineage>
</organism>
<evidence type="ECO:0000256" key="3">
    <source>
        <dbReference type="ARBA" id="ARBA00023125"/>
    </source>
</evidence>
<name>A0A6C0BZK3_9ZZZZ</name>
<dbReference type="EMBL" id="MN739278">
    <property type="protein sequence ID" value="QHS96713.1"/>
    <property type="molecule type" value="Genomic_DNA"/>
</dbReference>
<keyword evidence="4" id="KW-0812">Transmembrane</keyword>
<evidence type="ECO:0000256" key="1">
    <source>
        <dbReference type="ARBA" id="ARBA00022741"/>
    </source>
</evidence>
<dbReference type="InterPro" id="IPR000432">
    <property type="entry name" value="DNA_mismatch_repair_MutS_C"/>
</dbReference>
<keyword evidence="4" id="KW-0472">Membrane</keyword>
<evidence type="ECO:0000313" key="6">
    <source>
        <dbReference type="EMBL" id="QHS96713.1"/>
    </source>
</evidence>
<keyword evidence="2" id="KW-0067">ATP-binding</keyword>
<dbReference type="SMART" id="SM00534">
    <property type="entry name" value="MUTSac"/>
    <property type="match status" value="1"/>
</dbReference>
<reference evidence="6" key="1">
    <citation type="journal article" date="2020" name="Nature">
        <title>Giant virus diversity and host interactions through global metagenomics.</title>
        <authorList>
            <person name="Schulz F."/>
            <person name="Roux S."/>
            <person name="Paez-Espino D."/>
            <person name="Jungbluth S."/>
            <person name="Walsh D.A."/>
            <person name="Denef V.J."/>
            <person name="McMahon K.D."/>
            <person name="Konstantinidis K.T."/>
            <person name="Eloe-Fadrosh E.A."/>
            <person name="Kyrpides N.C."/>
            <person name="Woyke T."/>
        </authorList>
    </citation>
    <scope>NUCLEOTIDE SEQUENCE</scope>
    <source>
        <strain evidence="6">GVMAG-M-3300020166-5</strain>
    </source>
</reference>
<dbReference type="GO" id="GO:0006298">
    <property type="term" value="P:mismatch repair"/>
    <property type="evidence" value="ECO:0007669"/>
    <property type="project" value="InterPro"/>
</dbReference>
<accession>A0A6C0BZK3</accession>
<keyword evidence="3" id="KW-0238">DNA-binding</keyword>
<evidence type="ECO:0000256" key="4">
    <source>
        <dbReference type="SAM" id="Phobius"/>
    </source>
</evidence>
<dbReference type="GO" id="GO:0005829">
    <property type="term" value="C:cytosol"/>
    <property type="evidence" value="ECO:0007669"/>
    <property type="project" value="TreeGrafter"/>
</dbReference>
<dbReference type="GO" id="GO:0005524">
    <property type="term" value="F:ATP binding"/>
    <property type="evidence" value="ECO:0007669"/>
    <property type="project" value="UniProtKB-KW"/>
</dbReference>
<dbReference type="GO" id="GO:0140664">
    <property type="term" value="F:ATP-dependent DNA damage sensor activity"/>
    <property type="evidence" value="ECO:0007669"/>
    <property type="project" value="InterPro"/>
</dbReference>
<dbReference type="Pfam" id="PF00488">
    <property type="entry name" value="MutS_V"/>
    <property type="match status" value="1"/>
</dbReference>
<feature type="transmembrane region" description="Helical" evidence="4">
    <location>
        <begin position="142"/>
        <end position="172"/>
    </location>
</feature>
<protein>
    <recommendedName>
        <fullName evidence="5">DNA mismatch repair proteins mutS family domain-containing protein</fullName>
    </recommendedName>
</protein>
<dbReference type="SUPFAM" id="SSF52540">
    <property type="entry name" value="P-loop containing nucleoside triphosphate hydrolases"/>
    <property type="match status" value="1"/>
</dbReference>
<dbReference type="Gene3D" id="3.40.50.300">
    <property type="entry name" value="P-loop containing nucleotide triphosphate hydrolases"/>
    <property type="match status" value="1"/>
</dbReference>
<evidence type="ECO:0000256" key="2">
    <source>
        <dbReference type="ARBA" id="ARBA00022840"/>
    </source>
</evidence>
<proteinExistence type="predicted"/>
<feature type="domain" description="DNA mismatch repair proteins mutS family" evidence="5">
    <location>
        <begin position="388"/>
        <end position="585"/>
    </location>
</feature>
<dbReference type="PANTHER" id="PTHR11361:SF99">
    <property type="entry name" value="DNA MISMATCH REPAIR PROTEIN"/>
    <property type="match status" value="1"/>
</dbReference>
<keyword evidence="1" id="KW-0547">Nucleotide-binding</keyword>